<comment type="caution">
    <text evidence="2">The sequence shown here is derived from an EMBL/GenBank/DDBJ whole genome shotgun (WGS) entry which is preliminary data.</text>
</comment>
<keyword evidence="1" id="KW-0004">4Fe-4S</keyword>
<sequence length="321" mass="35378">MSMPHEFADSPLDIATNEAVMGMGDSIPVARPKPPETAGNGTLHVNRSTLILPEEEVTEWSSGLRYLAEHDEISHVLLSGSDSLGLPGARLRDVLERLTAIEHVRMIRLYSGLPARDPDRIAQDRELLGIVSAFSESDRSLYVMMRFRRPEEVNERAIEAFRALTEAGASLVAEVPVEAGTNDDPDALAELLDRLTRAGVIPYQFIIDRLAPSGEDGEELPLERVYRLAEAVKSRISGPARRARLTMMHSAGYFEILAVENGKAYVKGHLSASDDNGRFMIVDCPPDAARFDDRAVPKPAERSGKFPSDATYLKVPYEIPD</sequence>
<dbReference type="InterPro" id="IPR013785">
    <property type="entry name" value="Aldolase_TIM"/>
</dbReference>
<proteinExistence type="predicted"/>
<keyword evidence="1" id="KW-0479">Metal-binding</keyword>
<dbReference type="PANTHER" id="PTHR30538">
    <property type="entry name" value="LYSINE 2,3-AMINOMUTASE-RELATED"/>
    <property type="match status" value="1"/>
</dbReference>
<dbReference type="CDD" id="cd01335">
    <property type="entry name" value="Radical_SAM"/>
    <property type="match status" value="1"/>
</dbReference>
<dbReference type="InterPro" id="IPR058240">
    <property type="entry name" value="rSAM_sf"/>
</dbReference>
<dbReference type="GO" id="GO:0051539">
    <property type="term" value="F:4 iron, 4 sulfur cluster binding"/>
    <property type="evidence" value="ECO:0007669"/>
    <property type="project" value="UniProtKB-KW"/>
</dbReference>
<dbReference type="InterPro" id="IPR003739">
    <property type="entry name" value="Lys_aminomutase/Glu_NH3_mut"/>
</dbReference>
<dbReference type="PANTHER" id="PTHR30538:SF0">
    <property type="entry name" value="L-LYSINE 2,3-AMINOMUTASE AQ_1632-RELATED"/>
    <property type="match status" value="1"/>
</dbReference>
<keyword evidence="1" id="KW-0408">Iron</keyword>
<dbReference type="AlphaFoldDB" id="A0A841TU87"/>
<evidence type="ECO:0008006" key="4">
    <source>
        <dbReference type="Google" id="ProtNLM"/>
    </source>
</evidence>
<evidence type="ECO:0000313" key="3">
    <source>
        <dbReference type="Proteomes" id="UP000553776"/>
    </source>
</evidence>
<dbReference type="RefSeq" id="WP_185136072.1">
    <property type="nucleotide sequence ID" value="NZ_JACJVR010000046.1"/>
</dbReference>
<accession>A0A841TU87</accession>
<reference evidence="2 3" key="1">
    <citation type="submission" date="2020-08" db="EMBL/GenBank/DDBJ databases">
        <title>Cohnella phylogeny.</title>
        <authorList>
            <person name="Dunlap C."/>
        </authorList>
    </citation>
    <scope>NUCLEOTIDE SEQUENCE [LARGE SCALE GENOMIC DNA]</scope>
    <source>
        <strain evidence="2 3">DSM 25239</strain>
    </source>
</reference>
<evidence type="ECO:0000313" key="2">
    <source>
        <dbReference type="EMBL" id="MBB6692077.1"/>
    </source>
</evidence>
<dbReference type="SUPFAM" id="SSF102114">
    <property type="entry name" value="Radical SAM enzymes"/>
    <property type="match status" value="1"/>
</dbReference>
<name>A0A841TU87_9BACL</name>
<dbReference type="Proteomes" id="UP000553776">
    <property type="component" value="Unassembled WGS sequence"/>
</dbReference>
<protein>
    <recommendedName>
        <fullName evidence="4">Radical SAM family protein</fullName>
    </recommendedName>
</protein>
<gene>
    <name evidence="2" type="ORF">H7B90_11765</name>
</gene>
<evidence type="ECO:0000256" key="1">
    <source>
        <dbReference type="ARBA" id="ARBA00022485"/>
    </source>
</evidence>
<keyword evidence="1" id="KW-0411">Iron-sulfur</keyword>
<keyword evidence="3" id="KW-1185">Reference proteome</keyword>
<dbReference type="EMBL" id="JACJVR010000046">
    <property type="protein sequence ID" value="MBB6692077.1"/>
    <property type="molecule type" value="Genomic_DNA"/>
</dbReference>
<dbReference type="Gene3D" id="3.20.20.70">
    <property type="entry name" value="Aldolase class I"/>
    <property type="match status" value="1"/>
</dbReference>
<organism evidence="2 3">
    <name type="scientific">Cohnella xylanilytica</name>
    <dbReference type="NCBI Taxonomy" id="557555"/>
    <lineage>
        <taxon>Bacteria</taxon>
        <taxon>Bacillati</taxon>
        <taxon>Bacillota</taxon>
        <taxon>Bacilli</taxon>
        <taxon>Bacillales</taxon>
        <taxon>Paenibacillaceae</taxon>
        <taxon>Cohnella</taxon>
    </lineage>
</organism>